<keyword evidence="3 6" id="KW-0812">Transmembrane</keyword>
<protein>
    <submittedName>
        <fullName evidence="8">ABC transporter ATP-binding protein</fullName>
    </submittedName>
</protein>
<feature type="transmembrane region" description="Helical" evidence="6">
    <location>
        <begin position="470"/>
        <end position="489"/>
    </location>
</feature>
<evidence type="ECO:0000313" key="8">
    <source>
        <dbReference type="EMBL" id="PAV26982.1"/>
    </source>
</evidence>
<dbReference type="Pfam" id="PF02687">
    <property type="entry name" value="FtsX"/>
    <property type="match status" value="1"/>
</dbReference>
<feature type="transmembrane region" description="Helical" evidence="6">
    <location>
        <begin position="395"/>
        <end position="414"/>
    </location>
</feature>
<evidence type="ECO:0000256" key="4">
    <source>
        <dbReference type="ARBA" id="ARBA00022989"/>
    </source>
</evidence>
<dbReference type="GO" id="GO:0005524">
    <property type="term" value="F:ATP binding"/>
    <property type="evidence" value="ECO:0007669"/>
    <property type="project" value="UniProtKB-KW"/>
</dbReference>
<reference evidence="8 9" key="1">
    <citation type="submission" date="2017-07" db="EMBL/GenBank/DDBJ databases">
        <title>Tamlnaduibacter salinus (Mi-7) genome sequencing.</title>
        <authorList>
            <person name="Verma A."/>
            <person name="Krishnamurthi S."/>
        </authorList>
    </citation>
    <scope>NUCLEOTIDE SEQUENCE [LARGE SCALE GENOMIC DNA]</scope>
    <source>
        <strain evidence="8 9">Mi-7</strain>
    </source>
</reference>
<evidence type="ECO:0000256" key="6">
    <source>
        <dbReference type="SAM" id="Phobius"/>
    </source>
</evidence>
<evidence type="ECO:0000256" key="1">
    <source>
        <dbReference type="ARBA" id="ARBA00004651"/>
    </source>
</evidence>
<keyword evidence="9" id="KW-1185">Reference proteome</keyword>
<dbReference type="Proteomes" id="UP000218332">
    <property type="component" value="Unassembled WGS sequence"/>
</dbReference>
<dbReference type="GO" id="GO:0005886">
    <property type="term" value="C:plasma membrane"/>
    <property type="evidence" value="ECO:0007669"/>
    <property type="project" value="UniProtKB-SubCell"/>
</dbReference>
<dbReference type="PANTHER" id="PTHR30287">
    <property type="entry name" value="MEMBRANE COMPONENT OF PREDICTED ABC SUPERFAMILY METABOLITE UPTAKE TRANSPORTER"/>
    <property type="match status" value="1"/>
</dbReference>
<accession>A0A2A2I5Y4</accession>
<feature type="transmembrane region" description="Helical" evidence="6">
    <location>
        <begin position="350"/>
        <end position="372"/>
    </location>
</feature>
<feature type="transmembrane region" description="Helical" evidence="6">
    <location>
        <begin position="21"/>
        <end position="42"/>
    </location>
</feature>
<keyword evidence="5 6" id="KW-0472">Membrane</keyword>
<feature type="transmembrane region" description="Helical" evidence="6">
    <location>
        <begin position="790"/>
        <end position="809"/>
    </location>
</feature>
<gene>
    <name evidence="8" type="ORF">CF392_03090</name>
</gene>
<feature type="transmembrane region" description="Helical" evidence="6">
    <location>
        <begin position="310"/>
        <end position="330"/>
    </location>
</feature>
<dbReference type="InterPro" id="IPR038766">
    <property type="entry name" value="Membrane_comp_ABC_pdt"/>
</dbReference>
<dbReference type="InterPro" id="IPR003838">
    <property type="entry name" value="ABC3_permease_C"/>
</dbReference>
<comment type="subcellular location">
    <subcellularLocation>
        <location evidence="1">Cell membrane</location>
        <topology evidence="1">Multi-pass membrane protein</topology>
    </subcellularLocation>
</comment>
<dbReference type="RefSeq" id="WP_095610009.1">
    <property type="nucleotide sequence ID" value="NZ_NMPM01000011.1"/>
</dbReference>
<keyword evidence="8" id="KW-0547">Nucleotide-binding</keyword>
<dbReference type="EMBL" id="NMPM01000011">
    <property type="protein sequence ID" value="PAV26982.1"/>
    <property type="molecule type" value="Genomic_DNA"/>
</dbReference>
<keyword evidence="8" id="KW-0067">ATP-binding</keyword>
<evidence type="ECO:0000256" key="2">
    <source>
        <dbReference type="ARBA" id="ARBA00022475"/>
    </source>
</evidence>
<keyword evidence="2" id="KW-1003">Cell membrane</keyword>
<dbReference type="PANTHER" id="PTHR30287:SF1">
    <property type="entry name" value="INNER MEMBRANE PROTEIN"/>
    <property type="match status" value="1"/>
</dbReference>
<dbReference type="AlphaFoldDB" id="A0A2A2I5Y4"/>
<feature type="transmembrane region" description="Helical" evidence="6">
    <location>
        <begin position="420"/>
        <end position="441"/>
    </location>
</feature>
<evidence type="ECO:0000256" key="5">
    <source>
        <dbReference type="ARBA" id="ARBA00023136"/>
    </source>
</evidence>
<evidence type="ECO:0000259" key="7">
    <source>
        <dbReference type="Pfam" id="PF02687"/>
    </source>
</evidence>
<organism evidence="8 9">
    <name type="scientific">Tamilnaduibacter salinus</name>
    <dbReference type="NCBI Taxonomy" id="1484056"/>
    <lineage>
        <taxon>Bacteria</taxon>
        <taxon>Pseudomonadati</taxon>
        <taxon>Pseudomonadota</taxon>
        <taxon>Gammaproteobacteria</taxon>
        <taxon>Pseudomonadales</taxon>
        <taxon>Marinobacteraceae</taxon>
        <taxon>Tamilnaduibacter</taxon>
    </lineage>
</organism>
<evidence type="ECO:0000256" key="3">
    <source>
        <dbReference type="ARBA" id="ARBA00022692"/>
    </source>
</evidence>
<sequence length="830" mass="91124">MTSAPAGWFRKTLRDWREREVRIVLSALVVAVATVATIALFASQLQHTLVTSASAFMAGDRQLEAENGQPVPQAWRDEANQRGIATARVVEFSTMVYGGGRFQLVSVNAASDEYPLRGQIEMQATPEAPRRQVSAGPPPGEVWINPRLLRLLEIQIGDAIEVGNRALTVTGLLLRQPDGGFAMSALAPRILMHDTDVPSTGVIQDGSRVEYENFFAGEEAALNAYYEWLRPRLSPSHEWASIRDGQTLSDSLRKAERFLLLGGSLAVLLSSVAVAVASRQYALRQRDTVALLKTLGQAGPHIARGYLARLTAWAVCGLIGGILLAIPLSWGLSLLISRLLDQPMAYRMDWLALGPALATALVALFAFAYPPIRRLRHVPAMRVLRSQPGETGQGALRDGLVALIAVFGLVWLYARELELVLALLGGLAALLGVLAVMGWCLMMALRRVSGGGNAWRLALVGLYRHRRASLAQMSVFAMTLMLAAILVLVRSSLLDDWQSQLPEDTPNHFLINIAPDAVDDVRDFLTERDVSLGRLYPMVRGRLTEINGQPVRQAVSKDEEVNALNRELNLTWMEALSDNNAIVAGDWFDAGQRRGVSIEAELAERLGVDVGDRLGFTIGSETIAEPVKSIRTVQWDSMRPNFYMVFPPEGALTDLPATWITSFYLDPSRKSVLNDFTASFPTVSVLELDHIIDRIRDIVGQVTQAIEAILALVLAAALVVMAAVVSATLQDRQREGALLRTLGAHQRLLTRSTMMEFALLGGLAGLLGVMAAEVAVWALQYRMFEGAFRWHWPVLIAFPVLSAVVLSLFGRWQLRPVLQVSPMLLLRRLE</sequence>
<comment type="caution">
    <text evidence="8">The sequence shown here is derived from an EMBL/GenBank/DDBJ whole genome shotgun (WGS) entry which is preliminary data.</text>
</comment>
<proteinExistence type="predicted"/>
<feature type="transmembrane region" description="Helical" evidence="6">
    <location>
        <begin position="757"/>
        <end position="778"/>
    </location>
</feature>
<feature type="transmembrane region" description="Helical" evidence="6">
    <location>
        <begin position="708"/>
        <end position="729"/>
    </location>
</feature>
<feature type="transmembrane region" description="Helical" evidence="6">
    <location>
        <begin position="258"/>
        <end position="277"/>
    </location>
</feature>
<evidence type="ECO:0000313" key="9">
    <source>
        <dbReference type="Proteomes" id="UP000218332"/>
    </source>
</evidence>
<feature type="domain" description="ABC3 transporter permease C-terminal" evidence="7">
    <location>
        <begin position="709"/>
        <end position="812"/>
    </location>
</feature>
<keyword evidence="4 6" id="KW-1133">Transmembrane helix</keyword>
<name>A0A2A2I5Y4_9GAMM</name>